<dbReference type="PANTHER" id="PTHR27004">
    <property type="entry name" value="RECEPTOR-LIKE PROTEIN 12 ISOFORM X1"/>
    <property type="match status" value="1"/>
</dbReference>
<dbReference type="GO" id="GO:0012505">
    <property type="term" value="C:endomembrane system"/>
    <property type="evidence" value="ECO:0007669"/>
    <property type="project" value="UniProtKB-SubCell"/>
</dbReference>
<comment type="similarity">
    <text evidence="3">Belongs to the RLP family.</text>
</comment>
<evidence type="ECO:0000256" key="11">
    <source>
        <dbReference type="ARBA" id="ARBA00023170"/>
    </source>
</evidence>
<accession>A0A8T2QMR7</accession>
<dbReference type="InterPro" id="IPR001611">
    <property type="entry name" value="Leu-rich_rpt"/>
</dbReference>
<dbReference type="FunFam" id="3.80.10.10:FF:000400">
    <property type="entry name" value="Nuclear pore complex protein NUP107"/>
    <property type="match status" value="1"/>
</dbReference>
<dbReference type="Pfam" id="PF00560">
    <property type="entry name" value="LRR_1"/>
    <property type="match status" value="3"/>
</dbReference>
<evidence type="ECO:0000256" key="6">
    <source>
        <dbReference type="ARBA" id="ARBA00022692"/>
    </source>
</evidence>
<dbReference type="InterPro" id="IPR032675">
    <property type="entry name" value="LRR_dom_sf"/>
</dbReference>
<evidence type="ECO:0000256" key="4">
    <source>
        <dbReference type="ARBA" id="ARBA00022475"/>
    </source>
</evidence>
<keyword evidence="12" id="KW-0325">Glycoprotein</keyword>
<keyword evidence="4" id="KW-1003">Cell membrane</keyword>
<evidence type="ECO:0008006" key="18">
    <source>
        <dbReference type="Google" id="ProtNLM"/>
    </source>
</evidence>
<evidence type="ECO:0000256" key="9">
    <source>
        <dbReference type="ARBA" id="ARBA00022989"/>
    </source>
</evidence>
<dbReference type="AlphaFoldDB" id="A0A8T2QMR7"/>
<dbReference type="OMA" id="GKITHLM"/>
<keyword evidence="6 14" id="KW-0812">Transmembrane</keyword>
<dbReference type="PRINTS" id="PR00019">
    <property type="entry name" value="LEURICHRPT"/>
</dbReference>
<evidence type="ECO:0000256" key="8">
    <source>
        <dbReference type="ARBA" id="ARBA00022737"/>
    </source>
</evidence>
<protein>
    <recommendedName>
        <fullName evidence="18">Leucine-rich repeat-containing N-terminal plant-type domain-containing protein</fullName>
    </recommendedName>
</protein>
<dbReference type="OrthoDB" id="676979at2759"/>
<keyword evidence="17" id="KW-1185">Reference proteome</keyword>
<evidence type="ECO:0000313" key="16">
    <source>
        <dbReference type="EMBL" id="KAH7285219.1"/>
    </source>
</evidence>
<evidence type="ECO:0000256" key="12">
    <source>
        <dbReference type="ARBA" id="ARBA00023180"/>
    </source>
</evidence>
<dbReference type="Proteomes" id="UP000825935">
    <property type="component" value="Chromosome 33"/>
</dbReference>
<keyword evidence="8" id="KW-0677">Repeat</keyword>
<dbReference type="EMBL" id="CM035438">
    <property type="protein sequence ID" value="KAH7285219.1"/>
    <property type="molecule type" value="Genomic_DNA"/>
</dbReference>
<sequence>MHLQEAILIFAVMLLPLSTLTGKVTFAQVLGDDTLCLQGFLDALELKDGDLSSWTETALKIPCTGTSGSSLSGVGCNNNRVYSITLNASDLGGTISPSLASCALLETLDISSNHLTGAVPANISTLSYLVNLNLSNNHLEGNIPAELSMCAYLNVIDLHANRLSGLIPGQLGLLQRLKTFDVSDNKLSGPIPLTLSNTSTGAPRFNASSFERNPDLYGYPLPLETAGGLSIVAIVGIGLASGLMSLIVTFTAACVWLRVSEHGYAAQEGKISQLMAESR</sequence>
<evidence type="ECO:0000256" key="15">
    <source>
        <dbReference type="SAM" id="SignalP"/>
    </source>
</evidence>
<comment type="caution">
    <text evidence="16">The sequence shown here is derived from an EMBL/GenBank/DDBJ whole genome shotgun (WGS) entry which is preliminary data.</text>
</comment>
<evidence type="ECO:0000256" key="14">
    <source>
        <dbReference type="SAM" id="Phobius"/>
    </source>
</evidence>
<feature type="chain" id="PRO_5035930602" description="Leucine-rich repeat-containing N-terminal plant-type domain-containing protein" evidence="15">
    <location>
        <begin position="23"/>
        <end position="279"/>
    </location>
</feature>
<evidence type="ECO:0000256" key="13">
    <source>
        <dbReference type="ARBA" id="ARBA00037847"/>
    </source>
</evidence>
<keyword evidence="11" id="KW-0675">Receptor</keyword>
<gene>
    <name evidence="16" type="ORF">KP509_33G018000</name>
</gene>
<reference evidence="16" key="1">
    <citation type="submission" date="2021-08" db="EMBL/GenBank/DDBJ databases">
        <title>WGS assembly of Ceratopteris richardii.</title>
        <authorList>
            <person name="Marchant D.B."/>
            <person name="Chen G."/>
            <person name="Jenkins J."/>
            <person name="Shu S."/>
            <person name="Leebens-Mack J."/>
            <person name="Grimwood J."/>
            <person name="Schmutz J."/>
            <person name="Soltis P."/>
            <person name="Soltis D."/>
            <person name="Chen Z.-H."/>
        </authorList>
    </citation>
    <scope>NUCLEOTIDE SEQUENCE</scope>
    <source>
        <strain evidence="16">Whitten #5841</strain>
        <tissue evidence="16">Leaf</tissue>
    </source>
</reference>
<evidence type="ECO:0000256" key="7">
    <source>
        <dbReference type="ARBA" id="ARBA00022729"/>
    </source>
</evidence>
<feature type="signal peptide" evidence="15">
    <location>
        <begin position="1"/>
        <end position="22"/>
    </location>
</feature>
<evidence type="ECO:0000256" key="2">
    <source>
        <dbReference type="ARBA" id="ARBA00004479"/>
    </source>
</evidence>
<evidence type="ECO:0000313" key="17">
    <source>
        <dbReference type="Proteomes" id="UP000825935"/>
    </source>
</evidence>
<evidence type="ECO:0000256" key="3">
    <source>
        <dbReference type="ARBA" id="ARBA00009592"/>
    </source>
</evidence>
<keyword evidence="5" id="KW-0433">Leucine-rich repeat</keyword>
<organism evidence="16 17">
    <name type="scientific">Ceratopteris richardii</name>
    <name type="common">Triangle waterfern</name>
    <dbReference type="NCBI Taxonomy" id="49495"/>
    <lineage>
        <taxon>Eukaryota</taxon>
        <taxon>Viridiplantae</taxon>
        <taxon>Streptophyta</taxon>
        <taxon>Embryophyta</taxon>
        <taxon>Tracheophyta</taxon>
        <taxon>Polypodiopsida</taxon>
        <taxon>Polypodiidae</taxon>
        <taxon>Polypodiales</taxon>
        <taxon>Pteridineae</taxon>
        <taxon>Pteridaceae</taxon>
        <taxon>Parkerioideae</taxon>
        <taxon>Ceratopteris</taxon>
    </lineage>
</organism>
<evidence type="ECO:0000256" key="1">
    <source>
        <dbReference type="ARBA" id="ARBA00004236"/>
    </source>
</evidence>
<proteinExistence type="inferred from homology"/>
<keyword evidence="9 14" id="KW-1133">Transmembrane helix</keyword>
<dbReference type="GO" id="GO:0005886">
    <property type="term" value="C:plasma membrane"/>
    <property type="evidence" value="ECO:0007669"/>
    <property type="project" value="UniProtKB-SubCell"/>
</dbReference>
<name>A0A8T2QMR7_CERRI</name>
<evidence type="ECO:0000256" key="5">
    <source>
        <dbReference type="ARBA" id="ARBA00022614"/>
    </source>
</evidence>
<keyword evidence="10 14" id="KW-0472">Membrane</keyword>
<comment type="subcellular location">
    <subcellularLocation>
        <location evidence="1">Cell membrane</location>
    </subcellularLocation>
    <subcellularLocation>
        <location evidence="13">Endomembrane system</location>
        <topology evidence="13">Single-pass membrane protein</topology>
    </subcellularLocation>
    <subcellularLocation>
        <location evidence="2">Membrane</location>
        <topology evidence="2">Single-pass type I membrane protein</topology>
    </subcellularLocation>
</comment>
<dbReference type="PANTHER" id="PTHR27004:SF136">
    <property type="entry name" value="RECEPTOR-LIKE PROTEIN 44"/>
    <property type="match status" value="1"/>
</dbReference>
<dbReference type="SUPFAM" id="SSF52058">
    <property type="entry name" value="L domain-like"/>
    <property type="match status" value="1"/>
</dbReference>
<feature type="transmembrane region" description="Helical" evidence="14">
    <location>
        <begin position="231"/>
        <end position="257"/>
    </location>
</feature>
<keyword evidence="7 15" id="KW-0732">Signal</keyword>
<dbReference type="Gene3D" id="3.80.10.10">
    <property type="entry name" value="Ribonuclease Inhibitor"/>
    <property type="match status" value="1"/>
</dbReference>
<evidence type="ECO:0000256" key="10">
    <source>
        <dbReference type="ARBA" id="ARBA00023136"/>
    </source>
</evidence>